<gene>
    <name evidence="3" type="ORF">ONZ51_g4041</name>
</gene>
<dbReference type="PANTHER" id="PTHR40465:SF1">
    <property type="entry name" value="DUF6534 DOMAIN-CONTAINING PROTEIN"/>
    <property type="match status" value="1"/>
</dbReference>
<keyword evidence="1" id="KW-0812">Transmembrane</keyword>
<dbReference type="PANTHER" id="PTHR40465">
    <property type="entry name" value="CHROMOSOME 1, WHOLE GENOME SHOTGUN SEQUENCE"/>
    <property type="match status" value="1"/>
</dbReference>
<feature type="transmembrane region" description="Helical" evidence="1">
    <location>
        <begin position="55"/>
        <end position="78"/>
    </location>
</feature>
<dbReference type="EMBL" id="JAPEVG010000075">
    <property type="protein sequence ID" value="KAJ8487662.1"/>
    <property type="molecule type" value="Genomic_DNA"/>
</dbReference>
<accession>A0AAD7XCH3</accession>
<evidence type="ECO:0000313" key="4">
    <source>
        <dbReference type="Proteomes" id="UP001215151"/>
    </source>
</evidence>
<feature type="domain" description="DUF6534" evidence="2">
    <location>
        <begin position="179"/>
        <end position="261"/>
    </location>
</feature>
<keyword evidence="1" id="KW-0472">Membrane</keyword>
<proteinExistence type="predicted"/>
<keyword evidence="1" id="KW-1133">Transmembrane helix</keyword>
<keyword evidence="4" id="KW-1185">Reference proteome</keyword>
<comment type="caution">
    <text evidence="3">The sequence shown here is derived from an EMBL/GenBank/DDBJ whole genome shotgun (WGS) entry which is preliminary data.</text>
</comment>
<feature type="transmembrane region" description="Helical" evidence="1">
    <location>
        <begin position="20"/>
        <end position="43"/>
    </location>
</feature>
<evidence type="ECO:0000313" key="3">
    <source>
        <dbReference type="EMBL" id="KAJ8487662.1"/>
    </source>
</evidence>
<name>A0AAD7XCH3_9APHY</name>
<evidence type="ECO:0000256" key="1">
    <source>
        <dbReference type="SAM" id="Phobius"/>
    </source>
</evidence>
<evidence type="ECO:0000259" key="2">
    <source>
        <dbReference type="Pfam" id="PF20152"/>
    </source>
</evidence>
<reference evidence="3" key="1">
    <citation type="submission" date="2022-11" db="EMBL/GenBank/DDBJ databases">
        <title>Genome Sequence of Cubamyces cubensis.</title>
        <authorList>
            <person name="Buettner E."/>
        </authorList>
    </citation>
    <scope>NUCLEOTIDE SEQUENCE</scope>
    <source>
        <strain evidence="3">MPL-01</strain>
    </source>
</reference>
<dbReference type="Pfam" id="PF20152">
    <property type="entry name" value="DUF6534"/>
    <property type="match status" value="1"/>
</dbReference>
<feature type="transmembrane region" description="Helical" evidence="1">
    <location>
        <begin position="237"/>
        <end position="257"/>
    </location>
</feature>
<organism evidence="3 4">
    <name type="scientific">Trametes cubensis</name>
    <dbReference type="NCBI Taxonomy" id="1111947"/>
    <lineage>
        <taxon>Eukaryota</taxon>
        <taxon>Fungi</taxon>
        <taxon>Dikarya</taxon>
        <taxon>Basidiomycota</taxon>
        <taxon>Agaricomycotina</taxon>
        <taxon>Agaricomycetes</taxon>
        <taxon>Polyporales</taxon>
        <taxon>Polyporaceae</taxon>
        <taxon>Trametes</taxon>
    </lineage>
</organism>
<dbReference type="InterPro" id="IPR045339">
    <property type="entry name" value="DUF6534"/>
</dbReference>
<protein>
    <recommendedName>
        <fullName evidence="2">DUF6534 domain-containing protein</fullName>
    </recommendedName>
</protein>
<feature type="transmembrane region" description="Helical" evidence="1">
    <location>
        <begin position="98"/>
        <end position="120"/>
    </location>
</feature>
<feature type="transmembrane region" description="Helical" evidence="1">
    <location>
        <begin position="132"/>
        <end position="152"/>
    </location>
</feature>
<dbReference type="Proteomes" id="UP001215151">
    <property type="component" value="Unassembled WGS sequence"/>
</dbReference>
<sequence>MNDTVTTKLSFATICKTIGAVVLGGIIGIMLYGLTIHQVYRYFKMYPKDRATLKALVLIILALESWHILLWGVAGYHYLIEEPYTAQTSSELSINGNWSVRLSVIATSLTIGATQCFYAWRVYNIGPHYKWLVTPAVLFLVVDKGFAFAAGIEAFRETSTVADFQRLNWLVAASYGLASVTDLTLAGTLVFVLHKSRTGSKRTDSVLDTLIKYTINTGVLTSLLAFIFAIILPGNLIYAGISIVGTKLYANSVLAVLNSRREINNRLEDDFASVSIATLSRDPGTGGMRQTGTEASMAWVPAQRSLNSFDTEGSLAHDGGMMFARGTDGKGPNHAMAV</sequence>
<dbReference type="AlphaFoldDB" id="A0AAD7XCH3"/>
<feature type="transmembrane region" description="Helical" evidence="1">
    <location>
        <begin position="172"/>
        <end position="193"/>
    </location>
</feature>
<feature type="transmembrane region" description="Helical" evidence="1">
    <location>
        <begin position="213"/>
        <end position="231"/>
    </location>
</feature>